<evidence type="ECO:0000313" key="2">
    <source>
        <dbReference type="Proteomes" id="UP000472277"/>
    </source>
</evidence>
<dbReference type="GeneTree" id="ENSGT01150000289732"/>
<sequence length="137" mass="15857">MLYNIRRVRPCLTQEAAQVLIQALVISQRLLNDLNVNVNVSDLDSEKVGDHYSRVYRECSPLDENSSLMRGRRRKTRIVQANRRATNRKITALYNGSVQNSISERTTHRRPHRVPLLSVKNKKKRLQWAAIINTGHT</sequence>
<dbReference type="AlphaFoldDB" id="A0A673Y5J2"/>
<dbReference type="Proteomes" id="UP000472277">
    <property type="component" value="Chromosome 20"/>
</dbReference>
<proteinExistence type="predicted"/>
<evidence type="ECO:0008006" key="3">
    <source>
        <dbReference type="Google" id="ProtNLM"/>
    </source>
</evidence>
<dbReference type="Ensembl" id="ENSSTUT00000031158.1">
    <property type="protein sequence ID" value="ENSSTUP00000029780.1"/>
    <property type="gene ID" value="ENSSTUG00000012864.1"/>
</dbReference>
<organism evidence="1 2">
    <name type="scientific">Salmo trutta</name>
    <name type="common">Brown trout</name>
    <dbReference type="NCBI Taxonomy" id="8032"/>
    <lineage>
        <taxon>Eukaryota</taxon>
        <taxon>Metazoa</taxon>
        <taxon>Chordata</taxon>
        <taxon>Craniata</taxon>
        <taxon>Vertebrata</taxon>
        <taxon>Euteleostomi</taxon>
        <taxon>Actinopterygii</taxon>
        <taxon>Neopterygii</taxon>
        <taxon>Teleostei</taxon>
        <taxon>Protacanthopterygii</taxon>
        <taxon>Salmoniformes</taxon>
        <taxon>Salmonidae</taxon>
        <taxon>Salmoninae</taxon>
        <taxon>Salmo</taxon>
    </lineage>
</organism>
<accession>A0A673Y5J2</accession>
<reference evidence="1" key="2">
    <citation type="submission" date="2025-09" db="UniProtKB">
        <authorList>
            <consortium name="Ensembl"/>
        </authorList>
    </citation>
    <scope>IDENTIFICATION</scope>
</reference>
<name>A0A673Y5J2_SALTR</name>
<keyword evidence="2" id="KW-1185">Reference proteome</keyword>
<reference evidence="1" key="1">
    <citation type="submission" date="2025-08" db="UniProtKB">
        <authorList>
            <consortium name="Ensembl"/>
        </authorList>
    </citation>
    <scope>IDENTIFICATION</scope>
</reference>
<dbReference type="InParanoid" id="A0A673Y5J2"/>
<protein>
    <recommendedName>
        <fullName evidence="3">Transposase Tc1-like domain-containing protein</fullName>
    </recommendedName>
</protein>
<evidence type="ECO:0000313" key="1">
    <source>
        <dbReference type="Ensembl" id="ENSSTUP00000029780.1"/>
    </source>
</evidence>